<dbReference type="GO" id="GO:0016987">
    <property type="term" value="F:sigma factor activity"/>
    <property type="evidence" value="ECO:0007669"/>
    <property type="project" value="InterPro"/>
</dbReference>
<dbReference type="AlphaFoldDB" id="A0A0U3CHE5"/>
<proteinExistence type="predicted"/>
<dbReference type="PANTHER" id="PTHR47756:SF2">
    <property type="entry name" value="BLL6612 PROTEIN"/>
    <property type="match status" value="1"/>
</dbReference>
<dbReference type="NCBIfam" id="TIGR02937">
    <property type="entry name" value="sigma70-ECF"/>
    <property type="match status" value="1"/>
</dbReference>
<accession>A0A0U3CHE5</accession>
<evidence type="ECO:0000313" key="1">
    <source>
        <dbReference type="EMBL" id="ALV08104.1"/>
    </source>
</evidence>
<dbReference type="STRING" id="76731.RD2015_3649"/>
<dbReference type="InterPro" id="IPR013249">
    <property type="entry name" value="RNA_pol_sigma70_r4_t2"/>
</dbReference>
<dbReference type="OrthoDB" id="9780299at2"/>
<dbReference type="GO" id="GO:0003677">
    <property type="term" value="F:DNA binding"/>
    <property type="evidence" value="ECO:0007669"/>
    <property type="project" value="InterPro"/>
</dbReference>
<protein>
    <submittedName>
        <fullName evidence="1">RNA polymerase subunit sigma-24</fullName>
    </submittedName>
</protein>
<dbReference type="Gene3D" id="1.10.1740.10">
    <property type="match status" value="1"/>
</dbReference>
<dbReference type="Pfam" id="PF04542">
    <property type="entry name" value="Sigma70_r2"/>
    <property type="match status" value="1"/>
</dbReference>
<dbReference type="InterPro" id="IPR013325">
    <property type="entry name" value="RNA_pol_sigma_r2"/>
</dbReference>
<dbReference type="GO" id="GO:0006352">
    <property type="term" value="P:DNA-templated transcription initiation"/>
    <property type="evidence" value="ECO:0007669"/>
    <property type="project" value="InterPro"/>
</dbReference>
<dbReference type="PANTHER" id="PTHR47756">
    <property type="entry name" value="BLL6612 PROTEIN-RELATED"/>
    <property type="match status" value="1"/>
</dbReference>
<dbReference type="SUPFAM" id="SSF88946">
    <property type="entry name" value="Sigma2 domain of RNA polymerase sigma factors"/>
    <property type="match status" value="1"/>
</dbReference>
<name>A0A0U3CHE5_9BURK</name>
<dbReference type="InterPro" id="IPR013324">
    <property type="entry name" value="RNA_pol_sigma_r3/r4-like"/>
</dbReference>
<dbReference type="EMBL" id="CP013729">
    <property type="protein sequence ID" value="ALV08104.1"/>
    <property type="molecule type" value="Genomic_DNA"/>
</dbReference>
<dbReference type="KEGG" id="rdp:RD2015_3649"/>
<reference evidence="1 2" key="1">
    <citation type="submission" date="2015-12" db="EMBL/GenBank/DDBJ databases">
        <title>Complete genome of Roseateles depolymerans KCTC 42856.</title>
        <authorList>
            <person name="Kim K.M."/>
        </authorList>
    </citation>
    <scope>NUCLEOTIDE SEQUENCE [LARGE SCALE GENOMIC DNA]</scope>
    <source>
        <strain evidence="1 2">KCTC 42856</strain>
    </source>
</reference>
<dbReference type="SUPFAM" id="SSF88659">
    <property type="entry name" value="Sigma3 and sigma4 domains of RNA polymerase sigma factors"/>
    <property type="match status" value="1"/>
</dbReference>
<keyword evidence="2" id="KW-1185">Reference proteome</keyword>
<organism evidence="1 2">
    <name type="scientific">Roseateles depolymerans</name>
    <dbReference type="NCBI Taxonomy" id="76731"/>
    <lineage>
        <taxon>Bacteria</taxon>
        <taxon>Pseudomonadati</taxon>
        <taxon>Pseudomonadota</taxon>
        <taxon>Betaproteobacteria</taxon>
        <taxon>Burkholderiales</taxon>
        <taxon>Sphaerotilaceae</taxon>
        <taxon>Roseateles</taxon>
    </lineage>
</organism>
<dbReference type="InterPro" id="IPR014284">
    <property type="entry name" value="RNA_pol_sigma-70_dom"/>
</dbReference>
<dbReference type="Pfam" id="PF20239">
    <property type="entry name" value="DUF6596"/>
    <property type="match status" value="1"/>
</dbReference>
<dbReference type="InterPro" id="IPR036388">
    <property type="entry name" value="WH-like_DNA-bd_sf"/>
</dbReference>
<dbReference type="InterPro" id="IPR046531">
    <property type="entry name" value="DUF6596"/>
</dbReference>
<dbReference type="PATRIC" id="fig|76731.3.peg.3738"/>
<dbReference type="Pfam" id="PF08281">
    <property type="entry name" value="Sigma70_r4_2"/>
    <property type="match status" value="1"/>
</dbReference>
<dbReference type="Proteomes" id="UP000060699">
    <property type="component" value="Chromosome"/>
</dbReference>
<gene>
    <name evidence="1" type="ORF">RD2015_3649</name>
</gene>
<sequence>MTPPIEAVWRLEATRLIAALLRAGASLALAEDCVQDALVAAMQRWPAEGWPERPGAWLMTVAKHRLLDRMRHAQMAAREQQALGNDADSRAAHLAPDPLDLLLADEADEVGDDALRLMFIACHPKLAREAQWALTLRLVAGLTVAEIARALFAKESTIAQRITRAKAQLAGEPFELPPASERTARLEAVCTVLYLMFNEGYVASSGAEWTRPTLCHEALRLARHLAALLPTEADAQALQALMELQASRLPARTDALGRPVLLMDQDRSRWDHLLLRRGLTALTRCRNLNALKSQGPGILTLQAELAAVHARATHAEDTDWPQLLRFYDALLALQPSPVVALNRAIALSHAVGPAQALPLVEALLLTGYPWWASARADMLQRLDRIEEAREALRQAIAWTGNERERVLLMERLGHM</sequence>
<dbReference type="InterPro" id="IPR007627">
    <property type="entry name" value="RNA_pol_sigma70_r2"/>
</dbReference>
<dbReference type="RefSeq" id="WP_058936119.1">
    <property type="nucleotide sequence ID" value="NZ_CP013729.1"/>
</dbReference>
<dbReference type="Gene3D" id="1.10.10.10">
    <property type="entry name" value="Winged helix-like DNA-binding domain superfamily/Winged helix DNA-binding domain"/>
    <property type="match status" value="1"/>
</dbReference>
<evidence type="ECO:0000313" key="2">
    <source>
        <dbReference type="Proteomes" id="UP000060699"/>
    </source>
</evidence>